<accession>A0ACC4AS48</accession>
<keyword evidence="2" id="KW-1185">Reference proteome</keyword>
<evidence type="ECO:0000313" key="1">
    <source>
        <dbReference type="EMBL" id="KAL3568834.1"/>
    </source>
</evidence>
<sequence length="161" mass="18479">MYPSQPVMKPHFFAIQRLKVDRIGLYTVGCRMLVTISSISYPEVLQRAGEHSRASQHLDYHRHFYKALDHERALIDDKEKELEGGKASRGKRSKTSNTQTKDAERHDKKDAYDLARFCKKAWLCLRGLTDLSCDSKQSNATADTHTKRKLPSSPPIFTLKM</sequence>
<comment type="caution">
    <text evidence="1">The sequence shown here is derived from an EMBL/GenBank/DDBJ whole genome shotgun (WGS) entry which is preliminary data.</text>
</comment>
<gene>
    <name evidence="1" type="ORF">D5086_028724</name>
</gene>
<name>A0ACC4AS48_POPAL</name>
<dbReference type="Proteomes" id="UP000309997">
    <property type="component" value="Unassembled WGS sequence"/>
</dbReference>
<dbReference type="EMBL" id="RCHU02000016">
    <property type="protein sequence ID" value="KAL3568834.1"/>
    <property type="molecule type" value="Genomic_DNA"/>
</dbReference>
<protein>
    <submittedName>
        <fullName evidence="1">Uncharacterized protein</fullName>
    </submittedName>
</protein>
<evidence type="ECO:0000313" key="2">
    <source>
        <dbReference type="Proteomes" id="UP000309997"/>
    </source>
</evidence>
<reference evidence="1 2" key="1">
    <citation type="journal article" date="2024" name="Plant Biotechnol. J.">
        <title>Genome and CRISPR/Cas9 system of a widespread forest tree (Populus alba) in the world.</title>
        <authorList>
            <person name="Liu Y.J."/>
            <person name="Jiang P.F."/>
            <person name="Han X.M."/>
            <person name="Li X.Y."/>
            <person name="Wang H.M."/>
            <person name="Wang Y.J."/>
            <person name="Wang X.X."/>
            <person name="Zeng Q.Y."/>
        </authorList>
    </citation>
    <scope>NUCLEOTIDE SEQUENCE [LARGE SCALE GENOMIC DNA]</scope>
    <source>
        <strain evidence="2">cv. PAL-ZL1</strain>
    </source>
</reference>
<proteinExistence type="predicted"/>
<organism evidence="1 2">
    <name type="scientific">Populus alba</name>
    <name type="common">White poplar</name>
    <dbReference type="NCBI Taxonomy" id="43335"/>
    <lineage>
        <taxon>Eukaryota</taxon>
        <taxon>Viridiplantae</taxon>
        <taxon>Streptophyta</taxon>
        <taxon>Embryophyta</taxon>
        <taxon>Tracheophyta</taxon>
        <taxon>Spermatophyta</taxon>
        <taxon>Magnoliopsida</taxon>
        <taxon>eudicotyledons</taxon>
        <taxon>Gunneridae</taxon>
        <taxon>Pentapetalae</taxon>
        <taxon>rosids</taxon>
        <taxon>fabids</taxon>
        <taxon>Malpighiales</taxon>
        <taxon>Salicaceae</taxon>
        <taxon>Saliceae</taxon>
        <taxon>Populus</taxon>
    </lineage>
</organism>